<keyword evidence="10" id="KW-1185">Reference proteome</keyword>
<accession>A0A1G4G3N4</accession>
<sequence length="691" mass="78589">MKQKFTLFLLFATILANAQQKPSQQWLDQKYSMFIHFGLYSVYGGVYNGQPVRRGYSEQIQSHGGIFSDWYANTAREFNPVEWNPDEIVKLAKDAGMRSIVFTSKHHDGFCMYHSRYTRYNIVDATPYKRDLMKELADACRRGGIEFSVYYSLIDWNFPHAYPISSHNADPLTEEHYRFNLKQVEEIMTNYGDISEIWFDMGSLTPEQSRGLYELVNRLQPQCMISGRLGNDYVDFAVMADNEYPDYKLEVPWQTAASIFHETWGYRSWQKRGEVKPKVEEKISSLVKVICRGGNYLLNIGPRGDGSVVKFERDVLQGVGKWVKQNAEAIYGTKATPFDKPFAWGNVTMKGNDLFAFVEDLPASQQIELQRVTGKVSEVRLLASGELCNFSQKGGVIKVELPKKSSEEFIPVIRIRFENGFTVTPSIIVTGNRLSPQNAVPLFGHSSLNYYGGYKSLIGYDWKVSRSKGKVFPKLLYTDSERGRSIDIEIDGRRQHIVLDGSNPTTVKLEKSRVKWGNLYRKPGKGVFGYVEEEGLPLVNVGAAGSGWKPVIGFRYGEIYTEAIQLRESILFLQEIESEKEQTIAVELGSGNGVYVLLNGAYITAHLSPQKVKYGKEVLLLPLRKGLNQLIIKQYNGYEEELAYSLQPLDEWTIYSLQLPETRITQSVSVRAADAESKVAPLRMNNLMIIR</sequence>
<evidence type="ECO:0000256" key="5">
    <source>
        <dbReference type="ARBA" id="ARBA00022801"/>
    </source>
</evidence>
<dbReference type="PANTHER" id="PTHR10030:SF37">
    <property type="entry name" value="ALPHA-L-FUCOSIDASE-RELATED"/>
    <property type="match status" value="1"/>
</dbReference>
<feature type="signal peptide" evidence="7">
    <location>
        <begin position="1"/>
        <end position="18"/>
    </location>
</feature>
<dbReference type="Gene3D" id="3.20.20.80">
    <property type="entry name" value="Glycosidases"/>
    <property type="match status" value="1"/>
</dbReference>
<keyword evidence="5 9" id="KW-0378">Hydrolase</keyword>
<dbReference type="EC" id="3.2.1.51" evidence="3"/>
<comment type="similarity">
    <text evidence="2">Belongs to the glycosyl hydrolase 29 family.</text>
</comment>
<comment type="function">
    <text evidence="1">Alpha-L-fucosidase is responsible for hydrolyzing the alpha-1,6-linked fucose joined to the reducing-end N-acetylglucosamine of the carbohydrate moieties of glycoproteins.</text>
</comment>
<keyword evidence="6 9" id="KW-0326">Glycosidase</keyword>
<protein>
    <recommendedName>
        <fullName evidence="3">alpha-L-fucosidase</fullName>
        <ecNumber evidence="3">3.2.1.51</ecNumber>
    </recommendedName>
</protein>
<dbReference type="STRING" id="1642646.ING2E5A_0311"/>
<dbReference type="SUPFAM" id="SSF51445">
    <property type="entry name" value="(Trans)glycosidases"/>
    <property type="match status" value="1"/>
</dbReference>
<dbReference type="SMART" id="SM00812">
    <property type="entry name" value="Alpha_L_fucos"/>
    <property type="match status" value="1"/>
</dbReference>
<feature type="chain" id="PRO_5009603731" description="alpha-L-fucosidase" evidence="7">
    <location>
        <begin position="19"/>
        <end position="691"/>
    </location>
</feature>
<dbReference type="Pfam" id="PF01120">
    <property type="entry name" value="Alpha_L_fucos"/>
    <property type="match status" value="1"/>
</dbReference>
<feature type="domain" description="Glycoside hydrolase family 29 N-terminal" evidence="8">
    <location>
        <begin position="17"/>
        <end position="328"/>
    </location>
</feature>
<evidence type="ECO:0000256" key="4">
    <source>
        <dbReference type="ARBA" id="ARBA00022729"/>
    </source>
</evidence>
<evidence type="ECO:0000256" key="2">
    <source>
        <dbReference type="ARBA" id="ARBA00007951"/>
    </source>
</evidence>
<dbReference type="InterPro" id="IPR017853">
    <property type="entry name" value="GH"/>
</dbReference>
<dbReference type="InterPro" id="IPR057739">
    <property type="entry name" value="Glyco_hydro_29_N"/>
</dbReference>
<dbReference type="GO" id="GO:0004560">
    <property type="term" value="F:alpha-L-fucosidase activity"/>
    <property type="evidence" value="ECO:0007669"/>
    <property type="project" value="UniProtKB-EC"/>
</dbReference>
<dbReference type="InterPro" id="IPR000933">
    <property type="entry name" value="Glyco_hydro_29"/>
</dbReference>
<evidence type="ECO:0000313" key="9">
    <source>
        <dbReference type="EMBL" id="SCM55387.1"/>
    </source>
</evidence>
<evidence type="ECO:0000256" key="1">
    <source>
        <dbReference type="ARBA" id="ARBA00004071"/>
    </source>
</evidence>
<proteinExistence type="inferred from homology"/>
<dbReference type="RefSeq" id="WP_083373120.1">
    <property type="nucleotide sequence ID" value="NZ_LT608328.1"/>
</dbReference>
<keyword evidence="4 7" id="KW-0732">Signal</keyword>
<dbReference type="AlphaFoldDB" id="A0A1G4G3N4"/>
<dbReference type="GO" id="GO:0016139">
    <property type="term" value="P:glycoside catabolic process"/>
    <property type="evidence" value="ECO:0007669"/>
    <property type="project" value="TreeGrafter"/>
</dbReference>
<dbReference type="KEGG" id="pmuc:ING2E5A_0311"/>
<dbReference type="EMBL" id="LT608328">
    <property type="protein sequence ID" value="SCM55387.1"/>
    <property type="molecule type" value="Genomic_DNA"/>
</dbReference>
<dbReference type="PANTHER" id="PTHR10030">
    <property type="entry name" value="ALPHA-L-FUCOSIDASE"/>
    <property type="match status" value="1"/>
</dbReference>
<evidence type="ECO:0000256" key="7">
    <source>
        <dbReference type="SAM" id="SignalP"/>
    </source>
</evidence>
<evidence type="ECO:0000259" key="8">
    <source>
        <dbReference type="Pfam" id="PF01120"/>
    </source>
</evidence>
<dbReference type="GO" id="GO:0005764">
    <property type="term" value="C:lysosome"/>
    <property type="evidence" value="ECO:0007669"/>
    <property type="project" value="TreeGrafter"/>
</dbReference>
<dbReference type="PRINTS" id="PR00741">
    <property type="entry name" value="GLHYDRLASE29"/>
</dbReference>
<dbReference type="InterPro" id="IPR013780">
    <property type="entry name" value="Glyco_hydro_b"/>
</dbReference>
<gene>
    <name evidence="9" type="ORF">ING2E5A_0311</name>
</gene>
<dbReference type="Gene3D" id="2.60.40.1180">
    <property type="entry name" value="Golgi alpha-mannosidase II"/>
    <property type="match status" value="1"/>
</dbReference>
<name>A0A1G4G3N4_9BACT</name>
<reference evidence="9 10" key="1">
    <citation type="submission" date="2016-08" db="EMBL/GenBank/DDBJ databases">
        <authorList>
            <person name="Seilhamer J.J."/>
        </authorList>
    </citation>
    <scope>NUCLEOTIDE SEQUENCE [LARGE SCALE GENOMIC DNA]</scope>
    <source>
        <strain evidence="9">ING2-E5A</strain>
    </source>
</reference>
<evidence type="ECO:0000256" key="6">
    <source>
        <dbReference type="ARBA" id="ARBA00023295"/>
    </source>
</evidence>
<dbReference type="Proteomes" id="UP000178485">
    <property type="component" value="Chromosome i"/>
</dbReference>
<evidence type="ECO:0000256" key="3">
    <source>
        <dbReference type="ARBA" id="ARBA00012662"/>
    </source>
</evidence>
<organism evidence="9 10">
    <name type="scientific">Petrimonas mucosa</name>
    <dbReference type="NCBI Taxonomy" id="1642646"/>
    <lineage>
        <taxon>Bacteria</taxon>
        <taxon>Pseudomonadati</taxon>
        <taxon>Bacteroidota</taxon>
        <taxon>Bacteroidia</taxon>
        <taxon>Bacteroidales</taxon>
        <taxon>Dysgonomonadaceae</taxon>
        <taxon>Petrimonas</taxon>
    </lineage>
</organism>
<evidence type="ECO:0000313" key="10">
    <source>
        <dbReference type="Proteomes" id="UP000178485"/>
    </source>
</evidence>
<dbReference type="GO" id="GO:0006004">
    <property type="term" value="P:fucose metabolic process"/>
    <property type="evidence" value="ECO:0007669"/>
    <property type="project" value="InterPro"/>
</dbReference>
<dbReference type="InterPro" id="IPR016286">
    <property type="entry name" value="FUC_metazoa-typ"/>
</dbReference>